<evidence type="ECO:0000256" key="5">
    <source>
        <dbReference type="ARBA" id="ARBA00022857"/>
    </source>
</evidence>
<dbReference type="SUPFAM" id="SSF51905">
    <property type="entry name" value="FAD/NAD(P)-binding domain"/>
    <property type="match status" value="2"/>
</dbReference>
<dbReference type="PANTHER" id="PTHR23023">
    <property type="entry name" value="DIMETHYLANILINE MONOOXYGENASE"/>
    <property type="match status" value="1"/>
</dbReference>
<gene>
    <name evidence="8" type="ORF">B0A49_06162</name>
</gene>
<proteinExistence type="inferred from homology"/>
<evidence type="ECO:0000256" key="7">
    <source>
        <dbReference type="ARBA" id="ARBA00023033"/>
    </source>
</evidence>
<sequence length="503" mass="57264">MGSISTEAARHFNVKSIAIIGAGPSGVAAAKYLRAENAFNRITIFEQRSTTGGTWNLTPSHPKDSFFNIPNTNPNAGLDKPIWQHSDSAWKSLNGESNEEAIFMSPLYERLETNIPRTLMRFSDFDFPVDAQLFPTHETVTKYLDDYAEDVKDMIVFGVQVTDVRLVGGEERSEKWRVKTKPVVSHGNRDAEEKEEVFDAVVVANGHYNVPYVPDIKGIGEWDRRHPGVISHSKYYRRPDEFKAKKVVVVGNSASGLDIGSQIAQVCHPPLLQSQRSESYLSPGPSPLKLELPEITEFLSDSRAVRFANGRIERDIDAILFCTGYFYSFPFLQSLDPPLTSTGERTENLYRHIFYRPCPTLVFLTLLQKIIPFPLAEAQAAAVARVWSNRLRLPDEQSMREWEEGVARERGRGKEFHVLSFPRDADYINDLHDWSLQADETEEAQSKGPKQYWLRERFPAIKKAFAERGEGRRDVRSVEELGFDFERWSKQNSGKSDDLLRWG</sequence>
<dbReference type="InterPro" id="IPR036188">
    <property type="entry name" value="FAD/NAD-bd_sf"/>
</dbReference>
<evidence type="ECO:0000256" key="3">
    <source>
        <dbReference type="ARBA" id="ARBA00022630"/>
    </source>
</evidence>
<name>A0A4V5NH78_9PEZI</name>
<dbReference type="GO" id="GO:0004499">
    <property type="term" value="F:N,N-dimethylaniline monooxygenase activity"/>
    <property type="evidence" value="ECO:0007669"/>
    <property type="project" value="InterPro"/>
</dbReference>
<keyword evidence="6" id="KW-0560">Oxidoreductase</keyword>
<dbReference type="GO" id="GO:0050660">
    <property type="term" value="F:flavin adenine dinucleotide binding"/>
    <property type="evidence" value="ECO:0007669"/>
    <property type="project" value="InterPro"/>
</dbReference>
<dbReference type="GO" id="GO:0050661">
    <property type="term" value="F:NADP binding"/>
    <property type="evidence" value="ECO:0007669"/>
    <property type="project" value="InterPro"/>
</dbReference>
<evidence type="ECO:0000313" key="8">
    <source>
        <dbReference type="EMBL" id="TKA68859.1"/>
    </source>
</evidence>
<dbReference type="OrthoDB" id="66881at2759"/>
<dbReference type="InterPro" id="IPR000960">
    <property type="entry name" value="Flavin_mOase"/>
</dbReference>
<keyword evidence="3" id="KW-0285">Flavoprotein</keyword>
<dbReference type="FunFam" id="3.50.50.60:FF:000138">
    <property type="entry name" value="Flavin-containing monooxygenase"/>
    <property type="match status" value="1"/>
</dbReference>
<dbReference type="InterPro" id="IPR020946">
    <property type="entry name" value="Flavin_mOase-like"/>
</dbReference>
<dbReference type="AlphaFoldDB" id="A0A4V5NH78"/>
<keyword evidence="9" id="KW-1185">Reference proteome</keyword>
<evidence type="ECO:0000256" key="6">
    <source>
        <dbReference type="ARBA" id="ARBA00023002"/>
    </source>
</evidence>
<evidence type="ECO:0000313" key="9">
    <source>
        <dbReference type="Proteomes" id="UP000308768"/>
    </source>
</evidence>
<dbReference type="EMBL" id="NAJN01000777">
    <property type="protein sequence ID" value="TKA68859.1"/>
    <property type="molecule type" value="Genomic_DNA"/>
</dbReference>
<evidence type="ECO:0000256" key="1">
    <source>
        <dbReference type="ARBA" id="ARBA00001974"/>
    </source>
</evidence>
<dbReference type="PRINTS" id="PR00370">
    <property type="entry name" value="FMOXYGENASE"/>
</dbReference>
<keyword evidence="4" id="KW-0274">FAD</keyword>
<evidence type="ECO:0008006" key="10">
    <source>
        <dbReference type="Google" id="ProtNLM"/>
    </source>
</evidence>
<protein>
    <recommendedName>
        <fullName evidence="10">Thiol-specific monooxygenase</fullName>
    </recommendedName>
</protein>
<comment type="cofactor">
    <cofactor evidence="1">
        <name>FAD</name>
        <dbReference type="ChEBI" id="CHEBI:57692"/>
    </cofactor>
</comment>
<comment type="caution">
    <text evidence="8">The sequence shown here is derived from an EMBL/GenBank/DDBJ whole genome shotgun (WGS) entry which is preliminary data.</text>
</comment>
<accession>A0A4V5NH78</accession>
<dbReference type="STRING" id="331657.A0A4V5NH78"/>
<dbReference type="Pfam" id="PF13450">
    <property type="entry name" value="NAD_binding_8"/>
    <property type="match status" value="1"/>
</dbReference>
<dbReference type="Gene3D" id="3.50.50.60">
    <property type="entry name" value="FAD/NAD(P)-binding domain"/>
    <property type="match status" value="2"/>
</dbReference>
<comment type="similarity">
    <text evidence="2">Belongs to the FMO family.</text>
</comment>
<dbReference type="Proteomes" id="UP000308768">
    <property type="component" value="Unassembled WGS sequence"/>
</dbReference>
<dbReference type="PIRSF" id="PIRSF000332">
    <property type="entry name" value="FMO"/>
    <property type="match status" value="1"/>
</dbReference>
<organism evidence="8 9">
    <name type="scientific">Cryomyces minteri</name>
    <dbReference type="NCBI Taxonomy" id="331657"/>
    <lineage>
        <taxon>Eukaryota</taxon>
        <taxon>Fungi</taxon>
        <taxon>Dikarya</taxon>
        <taxon>Ascomycota</taxon>
        <taxon>Pezizomycotina</taxon>
        <taxon>Dothideomycetes</taxon>
        <taxon>Dothideomycetes incertae sedis</taxon>
        <taxon>Cryomyces</taxon>
    </lineage>
</organism>
<keyword evidence="7" id="KW-0503">Monooxygenase</keyword>
<dbReference type="Pfam" id="PF00743">
    <property type="entry name" value="FMO-like"/>
    <property type="match status" value="2"/>
</dbReference>
<evidence type="ECO:0000256" key="4">
    <source>
        <dbReference type="ARBA" id="ARBA00022827"/>
    </source>
</evidence>
<dbReference type="InterPro" id="IPR050346">
    <property type="entry name" value="FMO-like"/>
</dbReference>
<reference evidence="8 9" key="1">
    <citation type="submission" date="2017-03" db="EMBL/GenBank/DDBJ databases">
        <title>Genomes of endolithic fungi from Antarctica.</title>
        <authorList>
            <person name="Coleine C."/>
            <person name="Masonjones S."/>
            <person name="Stajich J.E."/>
        </authorList>
    </citation>
    <scope>NUCLEOTIDE SEQUENCE [LARGE SCALE GENOMIC DNA]</scope>
    <source>
        <strain evidence="8 9">CCFEE 5187</strain>
    </source>
</reference>
<evidence type="ECO:0000256" key="2">
    <source>
        <dbReference type="ARBA" id="ARBA00009183"/>
    </source>
</evidence>
<keyword evidence="5" id="KW-0521">NADP</keyword>